<dbReference type="PANTHER" id="PTHR30213">
    <property type="entry name" value="INNER MEMBRANE PROTEIN YHJD"/>
    <property type="match status" value="1"/>
</dbReference>
<dbReference type="Pfam" id="PF03631">
    <property type="entry name" value="Virul_fac_BrkB"/>
    <property type="match status" value="1"/>
</dbReference>
<evidence type="ECO:0000256" key="4">
    <source>
        <dbReference type="ARBA" id="ARBA00022989"/>
    </source>
</evidence>
<sequence>MNNEKKIVGATAAKAQSAPAPDAPGKVDSPQKLTKPSWMFAWKKAVQEFSQDECTDQAAALTYYSVLALFPGLLTLVALVGVLGDGQRTVNSALETASRFAPKEALDLIRPVIEQMVTAQAAGFALAVGLLGALWSASGYVGAFSRAMNRVYGVTEGRPWWKLIPTQLVLTFVMLLLVSLVMVAMVVSGPVARTLGDLIGVGDSAVTAWELAKLPVVLLIVMVLVAMLYYFTPNVQQPRFRWISVGAAVALASWVVVSLGFGFYVANFGSYNKTYGALAGVIVFLMWLWLTNVSLLFGAELDAELERARQLQSGIVAEECLQLPPRDVVGSEKRGEKLEGSIEEGRRLRLESEEAQAQAQVDPHGEGSGRSRDSRRAEAN</sequence>
<name>K6VPW0_9MICO</name>
<proteinExistence type="predicted"/>
<dbReference type="AlphaFoldDB" id="K6VPW0"/>
<feature type="transmembrane region" description="Helical" evidence="7">
    <location>
        <begin position="168"/>
        <end position="192"/>
    </location>
</feature>
<keyword evidence="2" id="KW-1003">Cell membrane</keyword>
<evidence type="ECO:0000256" key="2">
    <source>
        <dbReference type="ARBA" id="ARBA00022475"/>
    </source>
</evidence>
<dbReference type="eggNOG" id="COG1295">
    <property type="taxonomic scope" value="Bacteria"/>
</dbReference>
<dbReference type="EMBL" id="BAGZ01000016">
    <property type="protein sequence ID" value="GAB78784.1"/>
    <property type="molecule type" value="Genomic_DNA"/>
</dbReference>
<dbReference type="STRING" id="100225.SAMN05421595_2437"/>
<evidence type="ECO:0000313" key="9">
    <source>
        <dbReference type="Proteomes" id="UP000008495"/>
    </source>
</evidence>
<evidence type="ECO:0000256" key="7">
    <source>
        <dbReference type="SAM" id="Phobius"/>
    </source>
</evidence>
<dbReference type="PANTHER" id="PTHR30213:SF0">
    <property type="entry name" value="UPF0761 MEMBRANE PROTEIN YIHY"/>
    <property type="match status" value="1"/>
</dbReference>
<comment type="caution">
    <text evidence="8">The sequence shown here is derived from an EMBL/GenBank/DDBJ whole genome shotgun (WGS) entry which is preliminary data.</text>
</comment>
<keyword evidence="5 7" id="KW-0472">Membrane</keyword>
<feature type="transmembrane region" description="Helical" evidence="7">
    <location>
        <begin position="212"/>
        <end position="231"/>
    </location>
</feature>
<feature type="region of interest" description="Disordered" evidence="6">
    <location>
        <begin position="1"/>
        <end position="31"/>
    </location>
</feature>
<reference evidence="8 9" key="1">
    <citation type="submission" date="2012-08" db="EMBL/GenBank/DDBJ databases">
        <title>Whole genome shotgun sequence of Austwickia chelonae NBRC 105200.</title>
        <authorList>
            <person name="Yoshida I."/>
            <person name="Hosoyama A."/>
            <person name="Tsuchikane K."/>
            <person name="Katsumata H."/>
            <person name="Ando Y."/>
            <person name="Ohji S."/>
            <person name="Hamada M."/>
            <person name="Tamura T."/>
            <person name="Yamazoe A."/>
            <person name="Yamazaki S."/>
            <person name="Fujita N."/>
        </authorList>
    </citation>
    <scope>NUCLEOTIDE SEQUENCE [LARGE SCALE GENOMIC DNA]</scope>
    <source>
        <strain evidence="8 9">NBRC 105200</strain>
    </source>
</reference>
<evidence type="ECO:0000313" key="8">
    <source>
        <dbReference type="EMBL" id="GAB78784.1"/>
    </source>
</evidence>
<keyword evidence="3 7" id="KW-0812">Transmembrane</keyword>
<comment type="subcellular location">
    <subcellularLocation>
        <location evidence="1">Cell membrane</location>
        <topology evidence="1">Multi-pass membrane protein</topology>
    </subcellularLocation>
</comment>
<dbReference type="NCBIfam" id="TIGR00765">
    <property type="entry name" value="yihY_not_rbn"/>
    <property type="match status" value="1"/>
</dbReference>
<feature type="compositionally biased region" description="Basic and acidic residues" evidence="6">
    <location>
        <begin position="331"/>
        <end position="352"/>
    </location>
</feature>
<feature type="transmembrane region" description="Helical" evidence="7">
    <location>
        <begin position="121"/>
        <end position="143"/>
    </location>
</feature>
<keyword evidence="9" id="KW-1185">Reference proteome</keyword>
<evidence type="ECO:0000256" key="5">
    <source>
        <dbReference type="ARBA" id="ARBA00023136"/>
    </source>
</evidence>
<feature type="transmembrane region" description="Helical" evidence="7">
    <location>
        <begin position="243"/>
        <end position="265"/>
    </location>
</feature>
<evidence type="ECO:0000256" key="1">
    <source>
        <dbReference type="ARBA" id="ARBA00004651"/>
    </source>
</evidence>
<dbReference type="GO" id="GO:0005886">
    <property type="term" value="C:plasma membrane"/>
    <property type="evidence" value="ECO:0007669"/>
    <property type="project" value="UniProtKB-SubCell"/>
</dbReference>
<evidence type="ECO:0000256" key="3">
    <source>
        <dbReference type="ARBA" id="ARBA00022692"/>
    </source>
</evidence>
<feature type="transmembrane region" description="Helical" evidence="7">
    <location>
        <begin position="61"/>
        <end position="84"/>
    </location>
</feature>
<gene>
    <name evidence="8" type="ORF">AUCHE_16_02080</name>
</gene>
<dbReference type="InterPro" id="IPR017039">
    <property type="entry name" value="Virul_fac_BrkB"/>
</dbReference>
<feature type="compositionally biased region" description="Low complexity" evidence="6">
    <location>
        <begin position="10"/>
        <end position="24"/>
    </location>
</feature>
<keyword evidence="4 7" id="KW-1133">Transmembrane helix</keyword>
<evidence type="ECO:0000256" key="6">
    <source>
        <dbReference type="SAM" id="MobiDB-lite"/>
    </source>
</evidence>
<protein>
    <submittedName>
        <fullName evidence="8">Putative ribonuclease</fullName>
    </submittedName>
</protein>
<feature type="transmembrane region" description="Helical" evidence="7">
    <location>
        <begin position="277"/>
        <end position="299"/>
    </location>
</feature>
<feature type="compositionally biased region" description="Basic and acidic residues" evidence="6">
    <location>
        <begin position="363"/>
        <end position="380"/>
    </location>
</feature>
<dbReference type="Proteomes" id="UP000008495">
    <property type="component" value="Unassembled WGS sequence"/>
</dbReference>
<accession>K6VPW0</accession>
<feature type="region of interest" description="Disordered" evidence="6">
    <location>
        <begin position="331"/>
        <end position="380"/>
    </location>
</feature>
<organism evidence="8 9">
    <name type="scientific">Austwickia chelonae NBRC 105200</name>
    <dbReference type="NCBI Taxonomy" id="1184607"/>
    <lineage>
        <taxon>Bacteria</taxon>
        <taxon>Bacillati</taxon>
        <taxon>Actinomycetota</taxon>
        <taxon>Actinomycetes</taxon>
        <taxon>Micrococcales</taxon>
        <taxon>Dermatophilaceae</taxon>
        <taxon>Austwickia</taxon>
    </lineage>
</organism>